<dbReference type="GO" id="GO:0051539">
    <property type="term" value="F:4 iron, 4 sulfur cluster binding"/>
    <property type="evidence" value="ECO:0007669"/>
    <property type="project" value="InterPro"/>
</dbReference>
<evidence type="ECO:0000313" key="1">
    <source>
        <dbReference type="EMBL" id="CAD7239017.1"/>
    </source>
</evidence>
<dbReference type="InterPro" id="IPR005840">
    <property type="entry name" value="Ribosomal_uS12_MeSTrfase_RimO"/>
</dbReference>
<dbReference type="PROSITE" id="PS51918">
    <property type="entry name" value="RADICAL_SAM"/>
    <property type="match status" value="1"/>
</dbReference>
<dbReference type="GO" id="GO:0005829">
    <property type="term" value="C:cytosol"/>
    <property type="evidence" value="ECO:0007669"/>
    <property type="project" value="TreeGrafter"/>
</dbReference>
<dbReference type="GO" id="GO:0035599">
    <property type="term" value="F:aspartic acid methylthiotransferase activity"/>
    <property type="evidence" value="ECO:0007669"/>
    <property type="project" value="TreeGrafter"/>
</dbReference>
<dbReference type="InterPro" id="IPR058240">
    <property type="entry name" value="rSAM_sf"/>
</dbReference>
<dbReference type="InterPro" id="IPR007197">
    <property type="entry name" value="rSAM"/>
</dbReference>
<sequence length="64" mass="7609">MLVGFPGETDEDFEQLKEFVSEMRFDRLGVFEYSHEEDTSAYAYEDDIPQEVKVQRRNELMALQ</sequence>
<dbReference type="PANTHER" id="PTHR43837:SF1">
    <property type="entry name" value="RIBOSOMAL PROTEIN US12 METHYLTHIOTRANSFERASE RIMO"/>
    <property type="match status" value="1"/>
</dbReference>
<gene>
    <name evidence="1" type="ORF">CTOB1V02_LOCUS16832</name>
</gene>
<proteinExistence type="predicted"/>
<name>A0A7R8X3B0_9CRUS</name>
<dbReference type="OrthoDB" id="1730074at2759"/>
<feature type="non-terminal residue" evidence="1">
    <location>
        <position position="64"/>
    </location>
</feature>
<protein>
    <submittedName>
        <fullName evidence="1">Uncharacterized protein</fullName>
    </submittedName>
</protein>
<dbReference type="Gene3D" id="3.80.30.20">
    <property type="entry name" value="tm_1862 like domain"/>
    <property type="match status" value="1"/>
</dbReference>
<dbReference type="SUPFAM" id="SSF102114">
    <property type="entry name" value="Radical SAM enzymes"/>
    <property type="match status" value="1"/>
</dbReference>
<reference evidence="1" key="1">
    <citation type="submission" date="2020-11" db="EMBL/GenBank/DDBJ databases">
        <authorList>
            <person name="Tran Van P."/>
        </authorList>
    </citation>
    <scope>NUCLEOTIDE SEQUENCE</scope>
</reference>
<organism evidence="1">
    <name type="scientific">Cyprideis torosa</name>
    <dbReference type="NCBI Taxonomy" id="163714"/>
    <lineage>
        <taxon>Eukaryota</taxon>
        <taxon>Metazoa</taxon>
        <taxon>Ecdysozoa</taxon>
        <taxon>Arthropoda</taxon>
        <taxon>Crustacea</taxon>
        <taxon>Oligostraca</taxon>
        <taxon>Ostracoda</taxon>
        <taxon>Podocopa</taxon>
        <taxon>Podocopida</taxon>
        <taxon>Cytherocopina</taxon>
        <taxon>Cytheroidea</taxon>
        <taxon>Cytherideidae</taxon>
        <taxon>Cyprideis</taxon>
    </lineage>
</organism>
<dbReference type="EMBL" id="OB713832">
    <property type="protein sequence ID" value="CAD7239017.1"/>
    <property type="molecule type" value="Genomic_DNA"/>
</dbReference>
<dbReference type="AlphaFoldDB" id="A0A7R8X3B0"/>
<dbReference type="PANTHER" id="PTHR43837">
    <property type="entry name" value="RIBOSOMAL PROTEIN S12 METHYLTHIOTRANSFERASE RIMO"/>
    <property type="match status" value="1"/>
</dbReference>
<dbReference type="InterPro" id="IPR023404">
    <property type="entry name" value="rSAM_horseshoe"/>
</dbReference>
<accession>A0A7R8X3B0</accession>